<dbReference type="NCBIfam" id="NF033592">
    <property type="entry name" value="transpos_IS4_1"/>
    <property type="match status" value="1"/>
</dbReference>
<evidence type="ECO:0000256" key="1">
    <source>
        <dbReference type="ARBA" id="ARBA00010075"/>
    </source>
</evidence>
<evidence type="ECO:0000313" key="7">
    <source>
        <dbReference type="Proteomes" id="UP000789833"/>
    </source>
</evidence>
<organism evidence="6 7">
    <name type="scientific">Sutcliffiella rhizosphaerae</name>
    <dbReference type="NCBI Taxonomy" id="2880967"/>
    <lineage>
        <taxon>Bacteria</taxon>
        <taxon>Bacillati</taxon>
        <taxon>Bacillota</taxon>
        <taxon>Bacilli</taxon>
        <taxon>Bacillales</taxon>
        <taxon>Bacillaceae</taxon>
        <taxon>Sutcliffiella</taxon>
    </lineage>
</organism>
<comment type="similarity">
    <text evidence="1">Belongs to the transposase 11 family.</text>
</comment>
<dbReference type="InterPro" id="IPR047952">
    <property type="entry name" value="Transpos_IS4"/>
</dbReference>
<keyword evidence="2" id="KW-0815">Transposition</keyword>
<dbReference type="SUPFAM" id="SSF53098">
    <property type="entry name" value="Ribonuclease H-like"/>
    <property type="match status" value="1"/>
</dbReference>
<dbReference type="InterPro" id="IPR012337">
    <property type="entry name" value="RNaseH-like_sf"/>
</dbReference>
<dbReference type="PANTHER" id="PTHR33258">
    <property type="entry name" value="TRANSPOSASE INSL FOR INSERTION SEQUENCE ELEMENT IS186A-RELATED"/>
    <property type="match status" value="1"/>
</dbReference>
<accession>A0ABN8AIQ9</accession>
<protein>
    <submittedName>
        <fullName evidence="6">IS4 family transposase IS4Bsu1</fullName>
    </submittedName>
</protein>
<dbReference type="PANTHER" id="PTHR33258:SF1">
    <property type="entry name" value="TRANSPOSASE INSL FOR INSERTION SEQUENCE ELEMENT IS186A-RELATED"/>
    <property type="match status" value="1"/>
</dbReference>
<dbReference type="EMBL" id="CAKJTJ010000033">
    <property type="protein sequence ID" value="CAG9623043.1"/>
    <property type="molecule type" value="Genomic_DNA"/>
</dbReference>
<dbReference type="InterPro" id="IPR002559">
    <property type="entry name" value="Transposase_11"/>
</dbReference>
<evidence type="ECO:0000256" key="2">
    <source>
        <dbReference type="ARBA" id="ARBA00022578"/>
    </source>
</evidence>
<keyword evidence="3" id="KW-0238">DNA-binding</keyword>
<reference evidence="6 7" key="1">
    <citation type="submission" date="2021-10" db="EMBL/GenBank/DDBJ databases">
        <authorList>
            <person name="Criscuolo A."/>
        </authorList>
    </citation>
    <scope>NUCLEOTIDE SEQUENCE [LARGE SCALE GENOMIC DNA]</scope>
    <source>
        <strain evidence="7">CIP 111883</strain>
    </source>
</reference>
<comment type="caution">
    <text evidence="6">The sequence shown here is derived from an EMBL/GenBank/DDBJ whole genome shotgun (WGS) entry which is preliminary data.</text>
</comment>
<keyword evidence="4" id="KW-0233">DNA recombination</keyword>
<keyword evidence="7" id="KW-1185">Reference proteome</keyword>
<dbReference type="RefSeq" id="WP_230504117.1">
    <property type="nucleotide sequence ID" value="NZ_CAKJTJ010000033.1"/>
</dbReference>
<sequence length="401" mass="47165">MSNLSNISVFEKCFSKINLKNFRCPYSDTYVKKLLSGQSIMLFLDAILHKRGSLDEIAENLKANSELQDYLRLPNVSGSSLCRKLTKLPRAYLHQLTFWLLEKVRAKKGNVPVNPVFGKLGILDSTEISLPRLAGEWAYCQKDKNAIKIHMLYLVYNQETSFANRFVSSTAAVSDQEVAPSLIEDKQTTYVMDRGYINYELFQSWIKEDVFFVARIKANSRTKIIEEWEVAENNIVSRDAKVEMRVVKTEETFTARLVEYTDKENRTYRVITNRWDLKAEEVGEIYRQRWAIELFFKWIKQNLSTIHWYSYKPKAVWNQIYLTIIAYALCELVREELKATNKPLSYILKKVRCYWFHPWDYLVEGLHKPPRKKKGKPGRPRKHKKKLKAVKFILSDFRANK</sequence>
<name>A0ABN8AIQ9_9BACI</name>
<proteinExistence type="inferred from homology"/>
<dbReference type="Pfam" id="PF01609">
    <property type="entry name" value="DDE_Tnp_1"/>
    <property type="match status" value="1"/>
</dbReference>
<evidence type="ECO:0000256" key="4">
    <source>
        <dbReference type="ARBA" id="ARBA00023172"/>
    </source>
</evidence>
<gene>
    <name evidence="6" type="ORF">BACCIP111883_03838</name>
</gene>
<feature type="domain" description="Transposase IS4-like" evidence="5">
    <location>
        <begin position="120"/>
        <end position="329"/>
    </location>
</feature>
<evidence type="ECO:0000256" key="3">
    <source>
        <dbReference type="ARBA" id="ARBA00023125"/>
    </source>
</evidence>
<evidence type="ECO:0000313" key="6">
    <source>
        <dbReference type="EMBL" id="CAG9623043.1"/>
    </source>
</evidence>
<dbReference type="Gene3D" id="3.90.350.10">
    <property type="entry name" value="Transposase Inhibitor Protein From Tn5, Chain A, domain 1"/>
    <property type="match status" value="1"/>
</dbReference>
<dbReference type="Proteomes" id="UP000789833">
    <property type="component" value="Unassembled WGS sequence"/>
</dbReference>
<evidence type="ECO:0000259" key="5">
    <source>
        <dbReference type="Pfam" id="PF01609"/>
    </source>
</evidence>